<feature type="compositionally biased region" description="Gly residues" evidence="1">
    <location>
        <begin position="110"/>
        <end position="119"/>
    </location>
</feature>
<dbReference type="InterPro" id="IPR014710">
    <property type="entry name" value="RmlC-like_jellyroll"/>
</dbReference>
<evidence type="ECO:0000256" key="1">
    <source>
        <dbReference type="SAM" id="MobiDB-lite"/>
    </source>
</evidence>
<feature type="region of interest" description="Disordered" evidence="1">
    <location>
        <begin position="402"/>
        <end position="422"/>
    </location>
</feature>
<organism evidence="3">
    <name type="scientific">Hemiselmis andersenii</name>
    <name type="common">Cryptophyte alga</name>
    <dbReference type="NCBI Taxonomy" id="464988"/>
    <lineage>
        <taxon>Eukaryota</taxon>
        <taxon>Cryptophyceae</taxon>
        <taxon>Cryptomonadales</taxon>
        <taxon>Hemiselmidaceae</taxon>
        <taxon>Hemiselmis</taxon>
    </lineage>
</organism>
<evidence type="ECO:0000256" key="2">
    <source>
        <dbReference type="SAM" id="SignalP"/>
    </source>
</evidence>
<proteinExistence type="predicted"/>
<dbReference type="Gene3D" id="2.60.120.10">
    <property type="entry name" value="Jelly Rolls"/>
    <property type="match status" value="1"/>
</dbReference>
<sequence length="451" mass="49540">MRQGRSGVASAAILLLGLPAACCLVGMPAFAPSTGDLGRGVSERGAGDVGFGQRGSAWRRGVRQRAQAALPPWDWEEGKSHPAVMFAAGMGGMAVAQRLRRGNPPPPPGGGKAGDGDGGSEPKTDGNPHLVHPNDPWKGDWWRYLPGGYVNPVYWWWRIKSGGPYTRLYINHINPLCKILAFSSKKMLTLQVLAMIGQLGQILDKSWRPKITDEHWWSIRYYSLFAVIHALRIRSILLEQKPILLSAEEMELYAGVFQANQFTPRQFISLRKLARKTTARAHALIKPPSVAMHRLILVVSGTLEVEVRGHVTNHISAGNFLGEVEFLQTVEKFGGTEDLDHVGKDMSIRATGNGTVTYLSWSFDDLAAYIRQSSHKSTALRLEALLAKQLANKLLETDMHMANRKAKGSKPKKGAKTSTNPSAMVFSVPSKQMISDLVVDAVESWTPHKKS</sequence>
<dbReference type="PANTHER" id="PTHR12101">
    <property type="entry name" value="POPEYE DOMAIN CONTAINING PROTEIN"/>
    <property type="match status" value="1"/>
</dbReference>
<dbReference type="InterPro" id="IPR006916">
    <property type="entry name" value="POPDC1-3"/>
</dbReference>
<reference evidence="3" key="1">
    <citation type="submission" date="2021-01" db="EMBL/GenBank/DDBJ databases">
        <authorList>
            <person name="Corre E."/>
            <person name="Pelletier E."/>
            <person name="Niang G."/>
            <person name="Scheremetjew M."/>
            <person name="Finn R."/>
            <person name="Kale V."/>
            <person name="Holt S."/>
            <person name="Cochrane G."/>
            <person name="Meng A."/>
            <person name="Brown T."/>
            <person name="Cohen L."/>
        </authorList>
    </citation>
    <scope>NUCLEOTIDE SEQUENCE</scope>
    <source>
        <strain evidence="3">CCMP644</strain>
    </source>
</reference>
<feature type="signal peptide" evidence="2">
    <location>
        <begin position="1"/>
        <end position="23"/>
    </location>
</feature>
<accession>A0A6U4XMG6</accession>
<dbReference type="GO" id="GO:0030552">
    <property type="term" value="F:cAMP binding"/>
    <property type="evidence" value="ECO:0007669"/>
    <property type="project" value="TreeGrafter"/>
</dbReference>
<keyword evidence="2" id="KW-0732">Signal</keyword>
<feature type="region of interest" description="Disordered" evidence="1">
    <location>
        <begin position="98"/>
        <end position="132"/>
    </location>
</feature>
<dbReference type="GO" id="GO:0016020">
    <property type="term" value="C:membrane"/>
    <property type="evidence" value="ECO:0007669"/>
    <property type="project" value="InterPro"/>
</dbReference>
<dbReference type="EMBL" id="HBFX01028295">
    <property type="protein sequence ID" value="CAD8964884.1"/>
    <property type="molecule type" value="Transcribed_RNA"/>
</dbReference>
<evidence type="ECO:0000313" key="3">
    <source>
        <dbReference type="EMBL" id="CAD8964884.1"/>
    </source>
</evidence>
<feature type="compositionally biased region" description="Basic residues" evidence="1">
    <location>
        <begin position="402"/>
        <end position="415"/>
    </location>
</feature>
<protein>
    <recommendedName>
        <fullName evidence="4">Cyclic nucleotide-binding domain-containing protein</fullName>
    </recommendedName>
</protein>
<feature type="chain" id="PRO_5030160452" description="Cyclic nucleotide-binding domain-containing protein" evidence="2">
    <location>
        <begin position="24"/>
        <end position="451"/>
    </location>
</feature>
<dbReference type="AlphaFoldDB" id="A0A6U4XMG6"/>
<dbReference type="PANTHER" id="PTHR12101:SF17">
    <property type="entry name" value="BLOOD VESSEL EPICARDIAL SUBSTANCE"/>
    <property type="match status" value="1"/>
</dbReference>
<evidence type="ECO:0008006" key="4">
    <source>
        <dbReference type="Google" id="ProtNLM"/>
    </source>
</evidence>
<gene>
    <name evidence="3" type="ORF">HAND00432_LOCUS17068</name>
</gene>
<name>A0A6U4XMG6_HEMAN</name>